<name>A0A2T0K4U5_9ACTN</name>
<dbReference type="GO" id="GO:0005886">
    <property type="term" value="C:plasma membrane"/>
    <property type="evidence" value="ECO:0007669"/>
    <property type="project" value="UniProtKB-SubCell"/>
</dbReference>
<dbReference type="AlphaFoldDB" id="A0A2T0K4U5"/>
<dbReference type="Pfam" id="PF09335">
    <property type="entry name" value="VTT_dom"/>
    <property type="match status" value="1"/>
</dbReference>
<evidence type="ECO:0000313" key="10">
    <source>
        <dbReference type="Proteomes" id="UP000239415"/>
    </source>
</evidence>
<keyword evidence="3" id="KW-1003">Cell membrane</keyword>
<dbReference type="Proteomes" id="UP000239415">
    <property type="component" value="Unassembled WGS sequence"/>
</dbReference>
<organism evidence="9 10">
    <name type="scientific">Actinoplanes italicus</name>
    <dbReference type="NCBI Taxonomy" id="113567"/>
    <lineage>
        <taxon>Bacteria</taxon>
        <taxon>Bacillati</taxon>
        <taxon>Actinomycetota</taxon>
        <taxon>Actinomycetes</taxon>
        <taxon>Micromonosporales</taxon>
        <taxon>Micromonosporaceae</taxon>
        <taxon>Actinoplanes</taxon>
    </lineage>
</organism>
<evidence type="ECO:0000256" key="6">
    <source>
        <dbReference type="ARBA" id="ARBA00023136"/>
    </source>
</evidence>
<dbReference type="InterPro" id="IPR032816">
    <property type="entry name" value="VTT_dom"/>
</dbReference>
<evidence type="ECO:0000256" key="5">
    <source>
        <dbReference type="ARBA" id="ARBA00022989"/>
    </source>
</evidence>
<gene>
    <name evidence="9" type="ORF">CLV67_115172</name>
</gene>
<keyword evidence="10" id="KW-1185">Reference proteome</keyword>
<comment type="subcellular location">
    <subcellularLocation>
        <location evidence="1">Cell membrane</location>
        <topology evidence="1">Multi-pass membrane protein</topology>
    </subcellularLocation>
</comment>
<feature type="transmembrane region" description="Helical" evidence="7">
    <location>
        <begin position="157"/>
        <end position="178"/>
    </location>
</feature>
<dbReference type="EMBL" id="PVMZ01000015">
    <property type="protein sequence ID" value="PRX17669.1"/>
    <property type="molecule type" value="Genomic_DNA"/>
</dbReference>
<feature type="domain" description="VTT" evidence="8">
    <location>
        <begin position="27"/>
        <end position="146"/>
    </location>
</feature>
<keyword evidence="4 7" id="KW-0812">Transmembrane</keyword>
<comment type="caution">
    <text evidence="9">The sequence shown here is derived from an EMBL/GenBank/DDBJ whole genome shotgun (WGS) entry which is preliminary data.</text>
</comment>
<evidence type="ECO:0000256" key="3">
    <source>
        <dbReference type="ARBA" id="ARBA00022475"/>
    </source>
</evidence>
<keyword evidence="5 7" id="KW-1133">Transmembrane helix</keyword>
<comment type="similarity">
    <text evidence="2">Belongs to the DedA family.</text>
</comment>
<sequence length="237" mass="25091">MPLLCSPWLYLIVFVAVTIDGFLPVMPSEAVVIGLGALSATGSPDLVALGVTVVAGGVAGDRLSYLLGVRTGGRFRSGKLAAAREAAERALHRYGAVAILVGRFLPYGRTATTVTSGAVRMPLGRFRVLTVLASTAWAAYTIGLGRLGGETFAGSPLMGVGLGLLLGAGLTVVHTVVARWRSVRVRRRENAARAEAVPQPDVERILRPRHRLDHLPTGHPEVVPCQYFAIRQSALLP</sequence>
<feature type="transmembrane region" description="Helical" evidence="7">
    <location>
        <begin position="46"/>
        <end position="67"/>
    </location>
</feature>
<evidence type="ECO:0000256" key="7">
    <source>
        <dbReference type="SAM" id="Phobius"/>
    </source>
</evidence>
<accession>A0A2T0K4U5</accession>
<feature type="transmembrane region" description="Helical" evidence="7">
    <location>
        <begin position="7"/>
        <end position="26"/>
    </location>
</feature>
<evidence type="ECO:0000256" key="1">
    <source>
        <dbReference type="ARBA" id="ARBA00004651"/>
    </source>
</evidence>
<dbReference type="PANTHER" id="PTHR42709:SF6">
    <property type="entry name" value="UNDECAPRENYL PHOSPHATE TRANSPORTER A"/>
    <property type="match status" value="1"/>
</dbReference>
<evidence type="ECO:0000313" key="9">
    <source>
        <dbReference type="EMBL" id="PRX17669.1"/>
    </source>
</evidence>
<protein>
    <submittedName>
        <fullName evidence="9">Membrane protein DedA with SNARE-associated domain</fullName>
    </submittedName>
</protein>
<dbReference type="PANTHER" id="PTHR42709">
    <property type="entry name" value="ALKALINE PHOSPHATASE LIKE PROTEIN"/>
    <property type="match status" value="1"/>
</dbReference>
<evidence type="ECO:0000259" key="8">
    <source>
        <dbReference type="Pfam" id="PF09335"/>
    </source>
</evidence>
<dbReference type="InterPro" id="IPR051311">
    <property type="entry name" value="DedA_domain"/>
</dbReference>
<evidence type="ECO:0000256" key="2">
    <source>
        <dbReference type="ARBA" id="ARBA00010792"/>
    </source>
</evidence>
<feature type="transmembrane region" description="Helical" evidence="7">
    <location>
        <begin position="126"/>
        <end position="145"/>
    </location>
</feature>
<proteinExistence type="inferred from homology"/>
<reference evidence="9 10" key="1">
    <citation type="submission" date="2018-03" db="EMBL/GenBank/DDBJ databases">
        <title>Genomic Encyclopedia of Archaeal and Bacterial Type Strains, Phase II (KMG-II): from individual species to whole genera.</title>
        <authorList>
            <person name="Goeker M."/>
        </authorList>
    </citation>
    <scope>NUCLEOTIDE SEQUENCE [LARGE SCALE GENOMIC DNA]</scope>
    <source>
        <strain evidence="9 10">DSM 43146</strain>
    </source>
</reference>
<evidence type="ECO:0000256" key="4">
    <source>
        <dbReference type="ARBA" id="ARBA00022692"/>
    </source>
</evidence>
<keyword evidence="6 7" id="KW-0472">Membrane</keyword>